<name>A0A6A4WCE4_AMPAM</name>
<evidence type="ECO:0000313" key="5">
    <source>
        <dbReference type="Proteomes" id="UP000440578"/>
    </source>
</evidence>
<feature type="compositionally biased region" description="Gly residues" evidence="2">
    <location>
        <begin position="1"/>
        <end position="10"/>
    </location>
</feature>
<protein>
    <submittedName>
        <fullName evidence="4">Homeobox protein extradenticle</fullName>
    </submittedName>
</protein>
<evidence type="ECO:0000313" key="4">
    <source>
        <dbReference type="EMBL" id="KAF0304315.1"/>
    </source>
</evidence>
<organism evidence="4 5">
    <name type="scientific">Amphibalanus amphitrite</name>
    <name type="common">Striped barnacle</name>
    <name type="synonym">Balanus amphitrite</name>
    <dbReference type="NCBI Taxonomy" id="1232801"/>
    <lineage>
        <taxon>Eukaryota</taxon>
        <taxon>Metazoa</taxon>
        <taxon>Ecdysozoa</taxon>
        <taxon>Arthropoda</taxon>
        <taxon>Crustacea</taxon>
        <taxon>Multicrustacea</taxon>
        <taxon>Cirripedia</taxon>
        <taxon>Thoracica</taxon>
        <taxon>Thoracicalcarea</taxon>
        <taxon>Balanomorpha</taxon>
        <taxon>Balanoidea</taxon>
        <taxon>Balanidae</taxon>
        <taxon>Amphibalaninae</taxon>
        <taxon>Amphibalanus</taxon>
    </lineage>
</organism>
<feature type="compositionally biased region" description="Polar residues" evidence="2">
    <location>
        <begin position="16"/>
        <end position="26"/>
    </location>
</feature>
<comment type="caution">
    <text evidence="4">The sequence shown here is derived from an EMBL/GenBank/DDBJ whole genome shotgun (WGS) entry which is preliminary data.</text>
</comment>
<dbReference type="EMBL" id="VIIS01000857">
    <property type="protein sequence ID" value="KAF0304315.1"/>
    <property type="molecule type" value="Genomic_DNA"/>
</dbReference>
<evidence type="ECO:0000259" key="3">
    <source>
        <dbReference type="PROSITE" id="PS51978"/>
    </source>
</evidence>
<feature type="region of interest" description="Disordered" evidence="2">
    <location>
        <begin position="95"/>
        <end position="137"/>
    </location>
</feature>
<evidence type="ECO:0000256" key="2">
    <source>
        <dbReference type="SAM" id="MobiDB-lite"/>
    </source>
</evidence>
<feature type="region of interest" description="Disordered" evidence="2">
    <location>
        <begin position="1"/>
        <end position="33"/>
    </location>
</feature>
<dbReference type="Proteomes" id="UP000440578">
    <property type="component" value="Unassembled WGS sequence"/>
</dbReference>
<proteinExistence type="predicted"/>
<feature type="compositionally biased region" description="Basic and acidic residues" evidence="2">
    <location>
        <begin position="124"/>
        <end position="137"/>
    </location>
</feature>
<sequence>MEGQQYGMGYGMQPQIDPNGQANNTEGEPRKQDIGEILQQIMTITEQSLDEAQARKHTLNCHRMRSALFSVLMEIKEKTAVVRAIRRDWAAAAPAADGDTLTGPMTCRPPVATGGGRASVIDALSRRLREPETRRPL</sequence>
<gene>
    <name evidence="4" type="primary">exd_4</name>
    <name evidence="4" type="ORF">FJT64_023862</name>
</gene>
<dbReference type="GO" id="GO:0003677">
    <property type="term" value="F:DNA binding"/>
    <property type="evidence" value="ECO:0007669"/>
    <property type="project" value="UniProtKB-KW"/>
</dbReference>
<dbReference type="OrthoDB" id="4187154at2759"/>
<dbReference type="GO" id="GO:0003700">
    <property type="term" value="F:DNA-binding transcription factor activity"/>
    <property type="evidence" value="ECO:0007669"/>
    <property type="project" value="InterPro"/>
</dbReference>
<keyword evidence="5" id="KW-1185">Reference proteome</keyword>
<dbReference type="AlphaFoldDB" id="A0A6A4WCE4"/>
<dbReference type="GO" id="GO:0005634">
    <property type="term" value="C:nucleus"/>
    <property type="evidence" value="ECO:0007669"/>
    <property type="project" value="UniProtKB-SubCell"/>
</dbReference>
<accession>A0A6A4WCE4</accession>
<keyword evidence="4" id="KW-0371">Homeobox</keyword>
<feature type="domain" description="PBC" evidence="3">
    <location>
        <begin position="29"/>
        <end position="137"/>
    </location>
</feature>
<dbReference type="PROSITE" id="PS51978">
    <property type="entry name" value="PBC"/>
    <property type="match status" value="1"/>
</dbReference>
<comment type="subcellular location">
    <subcellularLocation>
        <location evidence="1">Nucleus</location>
    </subcellularLocation>
</comment>
<reference evidence="4 5" key="1">
    <citation type="submission" date="2019-07" db="EMBL/GenBank/DDBJ databases">
        <title>Draft genome assembly of a fouling barnacle, Amphibalanus amphitrite (Darwin, 1854): The first reference genome for Thecostraca.</title>
        <authorList>
            <person name="Kim W."/>
        </authorList>
    </citation>
    <scope>NUCLEOTIDE SEQUENCE [LARGE SCALE GENOMIC DNA]</scope>
    <source>
        <strain evidence="4">SNU_AA5</strain>
        <tissue evidence="4">Soma without cirri and trophi</tissue>
    </source>
</reference>
<dbReference type="Pfam" id="PF03792">
    <property type="entry name" value="PBC"/>
    <property type="match status" value="1"/>
</dbReference>
<keyword evidence="4" id="KW-0238">DNA-binding</keyword>
<dbReference type="InterPro" id="IPR005542">
    <property type="entry name" value="PBX_PBC_dom"/>
</dbReference>
<evidence type="ECO:0000256" key="1">
    <source>
        <dbReference type="ARBA" id="ARBA00004123"/>
    </source>
</evidence>